<keyword evidence="3" id="KW-1185">Reference proteome</keyword>
<dbReference type="EMBL" id="LK032447">
    <property type="protein sequence ID" value="CDY39406.1"/>
    <property type="molecule type" value="Genomic_DNA"/>
</dbReference>
<name>A0A078HPA2_BRANA</name>
<dbReference type="AlphaFoldDB" id="A0A078HPA2"/>
<reference evidence="2 3" key="1">
    <citation type="journal article" date="2014" name="Science">
        <title>Plant genetics. Early allopolyploid evolution in the post-Neolithic Brassica napus oilseed genome.</title>
        <authorList>
            <person name="Chalhoub B."/>
            <person name="Denoeud F."/>
            <person name="Liu S."/>
            <person name="Parkin I.A."/>
            <person name="Tang H."/>
            <person name="Wang X."/>
            <person name="Chiquet J."/>
            <person name="Belcram H."/>
            <person name="Tong C."/>
            <person name="Samans B."/>
            <person name="Correa M."/>
            <person name="Da Silva C."/>
            <person name="Just J."/>
            <person name="Falentin C."/>
            <person name="Koh C.S."/>
            <person name="Le Clainche I."/>
            <person name="Bernard M."/>
            <person name="Bento P."/>
            <person name="Noel B."/>
            <person name="Labadie K."/>
            <person name="Alberti A."/>
            <person name="Charles M."/>
            <person name="Arnaud D."/>
            <person name="Guo H."/>
            <person name="Daviaud C."/>
            <person name="Alamery S."/>
            <person name="Jabbari K."/>
            <person name="Zhao M."/>
            <person name="Edger P.P."/>
            <person name="Chelaifa H."/>
            <person name="Tack D."/>
            <person name="Lassalle G."/>
            <person name="Mestiri I."/>
            <person name="Schnel N."/>
            <person name="Le Paslier M.C."/>
            <person name="Fan G."/>
            <person name="Renault V."/>
            <person name="Bayer P.E."/>
            <person name="Golicz A.A."/>
            <person name="Manoli S."/>
            <person name="Lee T.H."/>
            <person name="Thi V.H."/>
            <person name="Chalabi S."/>
            <person name="Hu Q."/>
            <person name="Fan C."/>
            <person name="Tollenaere R."/>
            <person name="Lu Y."/>
            <person name="Battail C."/>
            <person name="Shen J."/>
            <person name="Sidebottom C.H."/>
            <person name="Wang X."/>
            <person name="Canaguier A."/>
            <person name="Chauveau A."/>
            <person name="Berard A."/>
            <person name="Deniot G."/>
            <person name="Guan M."/>
            <person name="Liu Z."/>
            <person name="Sun F."/>
            <person name="Lim Y.P."/>
            <person name="Lyons E."/>
            <person name="Town C.D."/>
            <person name="Bancroft I."/>
            <person name="Wang X."/>
            <person name="Meng J."/>
            <person name="Ma J."/>
            <person name="Pires J.C."/>
            <person name="King G.J."/>
            <person name="Brunel D."/>
            <person name="Delourme R."/>
            <person name="Renard M."/>
            <person name="Aury J.M."/>
            <person name="Adams K.L."/>
            <person name="Batley J."/>
            <person name="Snowdon R.J."/>
            <person name="Tost J."/>
            <person name="Edwards D."/>
            <person name="Zhou Y."/>
            <person name="Hua W."/>
            <person name="Sharpe A.G."/>
            <person name="Paterson A.H."/>
            <person name="Guan C."/>
            <person name="Wincker P."/>
        </authorList>
    </citation>
    <scope>NUCLEOTIDE SEQUENCE [LARGE SCALE GENOMIC DNA]</scope>
    <source>
        <strain evidence="3">cv. Darmor-bzh</strain>
    </source>
</reference>
<evidence type="ECO:0000256" key="1">
    <source>
        <dbReference type="SAM" id="MobiDB-lite"/>
    </source>
</evidence>
<evidence type="ECO:0000313" key="3">
    <source>
        <dbReference type="Proteomes" id="UP000028999"/>
    </source>
</evidence>
<feature type="compositionally biased region" description="Basic and acidic residues" evidence="1">
    <location>
        <begin position="83"/>
        <end position="103"/>
    </location>
</feature>
<organism evidence="2 3">
    <name type="scientific">Brassica napus</name>
    <name type="common">Rape</name>
    <dbReference type="NCBI Taxonomy" id="3708"/>
    <lineage>
        <taxon>Eukaryota</taxon>
        <taxon>Viridiplantae</taxon>
        <taxon>Streptophyta</taxon>
        <taxon>Embryophyta</taxon>
        <taxon>Tracheophyta</taxon>
        <taxon>Spermatophyta</taxon>
        <taxon>Magnoliopsida</taxon>
        <taxon>eudicotyledons</taxon>
        <taxon>Gunneridae</taxon>
        <taxon>Pentapetalae</taxon>
        <taxon>rosids</taxon>
        <taxon>malvids</taxon>
        <taxon>Brassicales</taxon>
        <taxon>Brassicaceae</taxon>
        <taxon>Brassiceae</taxon>
        <taxon>Brassica</taxon>
    </lineage>
</organism>
<protein>
    <submittedName>
        <fullName evidence="2">BnaAnng05370D protein</fullName>
    </submittedName>
</protein>
<evidence type="ECO:0000313" key="2">
    <source>
        <dbReference type="EMBL" id="CDY39406.1"/>
    </source>
</evidence>
<accession>A0A078HPA2</accession>
<proteinExistence type="predicted"/>
<feature type="region of interest" description="Disordered" evidence="1">
    <location>
        <begin position="62"/>
        <end position="103"/>
    </location>
</feature>
<gene>
    <name evidence="2" type="primary">BnaAnng05370D</name>
    <name evidence="2" type="ORF">GSBRNA2T00067867001</name>
</gene>
<dbReference type="PaxDb" id="3708-A0A078HPA2"/>
<dbReference type="Gramene" id="CDY39406">
    <property type="protein sequence ID" value="CDY39406"/>
    <property type="gene ID" value="GSBRNA2T00067867001"/>
</dbReference>
<sequence>MSSDRLSDLPDPFANSDPLPPSDHRFRQNKRPLKAMGVPLAHRLNTRPQRQRHRSTLQETLRDLHRLLPRPQLRIPPPPKPQDQVRRVQREPLPDQRVDRHSR</sequence>
<dbReference type="Proteomes" id="UP000028999">
    <property type="component" value="Unassembled WGS sequence"/>
</dbReference>
<dbReference type="SMR" id="A0A078HPA2"/>
<feature type="region of interest" description="Disordered" evidence="1">
    <location>
        <begin position="1"/>
        <end position="33"/>
    </location>
</feature>